<dbReference type="AlphaFoldDB" id="J4HV91"/>
<accession>J4HV91</accession>
<dbReference type="GeneID" id="24095518"/>
<dbReference type="HOGENOM" id="CLU_015158_0_0_1"/>
<dbReference type="Gene3D" id="1.10.510.10">
    <property type="entry name" value="Transferase(Phosphotransferase) domain 1"/>
    <property type="match status" value="1"/>
</dbReference>
<dbReference type="Proteomes" id="UP000006352">
    <property type="component" value="Unassembled WGS sequence"/>
</dbReference>
<dbReference type="InterPro" id="IPR011009">
    <property type="entry name" value="Kinase-like_dom_sf"/>
</dbReference>
<dbReference type="OrthoDB" id="2799233at2759"/>
<dbReference type="InterPro" id="IPR040976">
    <property type="entry name" value="Pkinase_fungal"/>
</dbReference>
<feature type="compositionally biased region" description="Polar residues" evidence="1">
    <location>
        <begin position="665"/>
        <end position="679"/>
    </location>
</feature>
<dbReference type="Pfam" id="PF17667">
    <property type="entry name" value="Pkinase_fungal"/>
    <property type="match status" value="2"/>
</dbReference>
<dbReference type="EMBL" id="HE796994">
    <property type="protein sequence ID" value="CCM00607.1"/>
    <property type="molecule type" value="Genomic_DNA"/>
</dbReference>
<feature type="region of interest" description="Disordered" evidence="1">
    <location>
        <begin position="279"/>
        <end position="349"/>
    </location>
</feature>
<feature type="domain" description="Fungal-type protein kinase" evidence="2">
    <location>
        <begin position="361"/>
        <end position="649"/>
    </location>
</feature>
<dbReference type="STRING" id="599839.J4HV91"/>
<feature type="compositionally biased region" description="Polar residues" evidence="1">
    <location>
        <begin position="319"/>
        <end position="331"/>
    </location>
</feature>
<dbReference type="PANTHER" id="PTHR38248:SF2">
    <property type="entry name" value="FUNK1 11"/>
    <property type="match status" value="1"/>
</dbReference>
<reference evidence="3 4" key="1">
    <citation type="journal article" date="2012" name="Appl. Environ. Microbiol.">
        <title>Short-read sequencing for genomic analysis of the brown rot fungus Fibroporia radiculosa.</title>
        <authorList>
            <person name="Tang J.D."/>
            <person name="Perkins A.D."/>
            <person name="Sonstegard T.S."/>
            <person name="Schroeder S.G."/>
            <person name="Burgess S.C."/>
            <person name="Diehl S.V."/>
        </authorList>
    </citation>
    <scope>NUCLEOTIDE SEQUENCE [LARGE SCALE GENOMIC DNA]</scope>
    <source>
        <strain evidence="3 4">TFFH 294</strain>
    </source>
</reference>
<evidence type="ECO:0000256" key="1">
    <source>
        <dbReference type="SAM" id="MobiDB-lite"/>
    </source>
</evidence>
<protein>
    <recommendedName>
        <fullName evidence="2">Fungal-type protein kinase domain-containing protein</fullName>
    </recommendedName>
</protein>
<keyword evidence="4" id="KW-1185">Reference proteome</keyword>
<feature type="compositionally biased region" description="Low complexity" evidence="1">
    <location>
        <begin position="302"/>
        <end position="313"/>
    </location>
</feature>
<proteinExistence type="predicted"/>
<evidence type="ECO:0000313" key="3">
    <source>
        <dbReference type="EMBL" id="CCM00607.1"/>
    </source>
</evidence>
<dbReference type="RefSeq" id="XP_012179890.1">
    <property type="nucleotide sequence ID" value="XM_012324500.1"/>
</dbReference>
<feature type="domain" description="Fungal-type protein kinase" evidence="2">
    <location>
        <begin position="718"/>
        <end position="763"/>
    </location>
</feature>
<evidence type="ECO:0000313" key="4">
    <source>
        <dbReference type="Proteomes" id="UP000006352"/>
    </source>
</evidence>
<name>J4HV91_9APHY</name>
<sequence length="895" mass="101960">MTAIIRFPEWIFHLSSRNCLTSPECDIADIGLHSSDKFYSEIPTLSRELVISSAPRGPNAEQRKVEFLATALPKAASAFTAKHTPLKSIVYSSVQKEDRPTGNQAVEDFIKREFPDKIHRDYDIIELFKIIWDVDFNNLPLRTPRSKLHLNKDLVTRYERAKELECYPLLLSLFNDLLLQLYGKRDSNKPRWTTTIPYPATLRTFNTQFSALREKIVGGNYTQIKPDMCLSTVTDRVIQHWEWFLAYVEVKRSYGKAPVQHSRRFSVFRFMSGISKGNTVNKKRKQLDDPQTSSTGSKRSRSFAGTASSSSRTCGAGATQASHAGPSNNPGNACKTEGAPPGQAIDVPRPLTGHEVQSAKYINELMSHGIRSYGIGLIVEDLKVKLWYADRMGVVVSAPFESHLQPEKLLLLLAAMAGASPHKMGIFSFLQFRESSSTFSNYDGVKFILDARRPEDDNDKPLHHLEFDVKANAKLPIYTEFGTVGRGTTVVPIKATAESSNLVETDDLVAKVAWPPKARDAEDVFVVTIRKSLANKKKQVLKHVTDLRAFVTRTIDEMNLPRARMNVYACEERVCRVLILKRYEKLQMVESVEEFKIVFTDVVRAHHWVWIISEILHRDISTNNVMFYREGSRIVGVLCDWDLAKRRDIEQENLDDDDDDILTEIPTSHPSMVSGTPQSHFPIPEEDKQKQKGAGDVTPQEDGEKTRGVVGQDTMQGETRQLPRYRTGTGPFMAHELLASGRPPYHRYAHDLESFFFVLVYVCAVFNPTAHKFGHLKAWEHPDLMVIGENKLRFLTDYDTYEKTIATTHPDYKELVDTWVEPLRGGLFFDVGQHNAKIRWLRNQRHQQVRNALRLQRPVKVDSLTTEIAAVLRSRRELVTYEKFMDLLNEKSDYA</sequence>
<gene>
    <name evidence="3" type="ORF">FIBRA_02643</name>
</gene>
<dbReference type="PANTHER" id="PTHR38248">
    <property type="entry name" value="FUNK1 6"/>
    <property type="match status" value="1"/>
</dbReference>
<evidence type="ECO:0000259" key="2">
    <source>
        <dbReference type="Pfam" id="PF17667"/>
    </source>
</evidence>
<feature type="region of interest" description="Disordered" evidence="1">
    <location>
        <begin position="655"/>
        <end position="726"/>
    </location>
</feature>
<dbReference type="InParanoid" id="J4HV91"/>
<organism evidence="3 4">
    <name type="scientific">Fibroporia radiculosa</name>
    <dbReference type="NCBI Taxonomy" id="599839"/>
    <lineage>
        <taxon>Eukaryota</taxon>
        <taxon>Fungi</taxon>
        <taxon>Dikarya</taxon>
        <taxon>Basidiomycota</taxon>
        <taxon>Agaricomycotina</taxon>
        <taxon>Agaricomycetes</taxon>
        <taxon>Polyporales</taxon>
        <taxon>Fibroporiaceae</taxon>
        <taxon>Fibroporia</taxon>
    </lineage>
</organism>
<dbReference type="SUPFAM" id="SSF56112">
    <property type="entry name" value="Protein kinase-like (PK-like)"/>
    <property type="match status" value="1"/>
</dbReference>